<evidence type="ECO:0000313" key="7">
    <source>
        <dbReference type="Proteomes" id="UP001652442"/>
    </source>
</evidence>
<organism evidence="6 7">
    <name type="scientific">Brotonthovivens ammoniilytica</name>
    <dbReference type="NCBI Taxonomy" id="2981725"/>
    <lineage>
        <taxon>Bacteria</taxon>
        <taxon>Bacillati</taxon>
        <taxon>Bacillota</taxon>
        <taxon>Clostridia</taxon>
        <taxon>Lachnospirales</taxon>
        <taxon>Lachnospiraceae</taxon>
        <taxon>Brotonthovivens</taxon>
    </lineage>
</organism>
<keyword evidence="2" id="KW-0119">Carbohydrate metabolism</keyword>
<evidence type="ECO:0000313" key="6">
    <source>
        <dbReference type="EMBL" id="MCU6763652.1"/>
    </source>
</evidence>
<dbReference type="Pfam" id="PF19906">
    <property type="entry name" value="CGDB"/>
    <property type="match status" value="1"/>
</dbReference>
<protein>
    <recommendedName>
        <fullName evidence="4">C-deglycosylation enzyme beta subunit</fullName>
    </recommendedName>
</protein>
<keyword evidence="1" id="KW-0456">Lyase</keyword>
<evidence type="ECO:0000259" key="5">
    <source>
        <dbReference type="Pfam" id="PF19906"/>
    </source>
</evidence>
<sequence length="138" mass="16433">MDFTAFSEYMICNEDMQYYGTEDQKLGYEMKLTFPTYRGSFLCNVEKLRVFLDGAEIPESWLRILVNGTWYRMEEVSYAYKEYWFTGDKAVLRVLTEAPPKAGEYQVRVEMTYKVPYTGYFGNYMVNTRDCVRRLALR</sequence>
<reference evidence="6 7" key="1">
    <citation type="journal article" date="2021" name="ISME Commun">
        <title>Automated analysis of genomic sequences facilitates high-throughput and comprehensive description of bacteria.</title>
        <authorList>
            <person name="Hitch T.C.A."/>
        </authorList>
    </citation>
    <scope>NUCLEOTIDE SEQUENCE [LARGE SCALE GENOMIC DNA]</scope>
    <source>
        <strain evidence="6 7">Sanger_109</strain>
    </source>
</reference>
<name>A0ABT2TPX1_9FIRM</name>
<evidence type="ECO:0000256" key="1">
    <source>
        <dbReference type="ARBA" id="ARBA00023239"/>
    </source>
</evidence>
<dbReference type="Proteomes" id="UP001652442">
    <property type="component" value="Unassembled WGS sequence"/>
</dbReference>
<evidence type="ECO:0000256" key="3">
    <source>
        <dbReference type="ARBA" id="ARBA00046336"/>
    </source>
</evidence>
<dbReference type="InterPro" id="IPR045959">
    <property type="entry name" value="CGDB"/>
</dbReference>
<proteinExistence type="inferred from homology"/>
<dbReference type="RefSeq" id="WP_158426292.1">
    <property type="nucleotide sequence ID" value="NZ_JAOQJQ010000009.1"/>
</dbReference>
<evidence type="ECO:0000256" key="2">
    <source>
        <dbReference type="ARBA" id="ARBA00023277"/>
    </source>
</evidence>
<gene>
    <name evidence="6" type="ORF">OCV88_15190</name>
</gene>
<feature type="domain" description="C-glycoside deglycosidase beta subunit" evidence="5">
    <location>
        <begin position="6"/>
        <end position="117"/>
    </location>
</feature>
<dbReference type="EMBL" id="JAOQJQ010000009">
    <property type="protein sequence ID" value="MCU6763652.1"/>
    <property type="molecule type" value="Genomic_DNA"/>
</dbReference>
<evidence type="ECO:0000256" key="4">
    <source>
        <dbReference type="ARBA" id="ARBA00047208"/>
    </source>
</evidence>
<comment type="caution">
    <text evidence="6">The sequence shown here is derived from an EMBL/GenBank/DDBJ whole genome shotgun (WGS) entry which is preliminary data.</text>
</comment>
<accession>A0ABT2TPX1</accession>
<comment type="similarity">
    <text evidence="3">Belongs to the C-glycoside deglycosidase beta subunit family.</text>
</comment>
<keyword evidence="7" id="KW-1185">Reference proteome</keyword>